<accession>A0A7J6UQZ9</accession>
<reference evidence="2 3" key="1">
    <citation type="submission" date="2020-06" db="EMBL/GenBank/DDBJ databases">
        <title>Transcriptomic and genomic resources for Thalictrum thalictroides and T. hernandezii: Facilitating candidate gene discovery in an emerging model plant lineage.</title>
        <authorList>
            <person name="Arias T."/>
            <person name="Riano-Pachon D.M."/>
            <person name="Di Stilio V.S."/>
        </authorList>
    </citation>
    <scope>NUCLEOTIDE SEQUENCE [LARGE SCALE GENOMIC DNA]</scope>
    <source>
        <strain evidence="3">cv. WT478/WT964</strain>
        <tissue evidence="2">Leaves</tissue>
    </source>
</reference>
<dbReference type="AlphaFoldDB" id="A0A7J6UQZ9"/>
<evidence type="ECO:0000313" key="2">
    <source>
        <dbReference type="EMBL" id="KAF5174946.1"/>
    </source>
</evidence>
<evidence type="ECO:0000313" key="3">
    <source>
        <dbReference type="Proteomes" id="UP000554482"/>
    </source>
</evidence>
<protein>
    <submittedName>
        <fullName evidence="2">Uncharacterized protein</fullName>
    </submittedName>
</protein>
<dbReference type="EMBL" id="JABWDY010044716">
    <property type="protein sequence ID" value="KAF5174946.1"/>
    <property type="molecule type" value="Genomic_DNA"/>
</dbReference>
<proteinExistence type="predicted"/>
<name>A0A7J6UQZ9_THATH</name>
<comment type="caution">
    <text evidence="2">The sequence shown here is derived from an EMBL/GenBank/DDBJ whole genome shotgun (WGS) entry which is preliminary data.</text>
</comment>
<evidence type="ECO:0000256" key="1">
    <source>
        <dbReference type="SAM" id="MobiDB-lite"/>
    </source>
</evidence>
<sequence length="128" mass="14587">MSVADSEISLQSPKRPRTEGLEEGFEKREQVTERQEKDFKMTEAEESDDDFKLSEITLPKTWRETGSTSTVSSVKRLAIMLIVALGRICVHHMQRFPPILKGSVFAAKKMLTVLTLIHPMMRLHSELS</sequence>
<gene>
    <name evidence="2" type="ORF">FRX31_035466</name>
</gene>
<keyword evidence="3" id="KW-1185">Reference proteome</keyword>
<feature type="region of interest" description="Disordered" evidence="1">
    <location>
        <begin position="1"/>
        <end position="50"/>
    </location>
</feature>
<dbReference type="Proteomes" id="UP000554482">
    <property type="component" value="Unassembled WGS sequence"/>
</dbReference>
<feature type="compositionally biased region" description="Basic and acidic residues" evidence="1">
    <location>
        <begin position="16"/>
        <end position="43"/>
    </location>
</feature>
<organism evidence="2 3">
    <name type="scientific">Thalictrum thalictroides</name>
    <name type="common">Rue-anemone</name>
    <name type="synonym">Anemone thalictroides</name>
    <dbReference type="NCBI Taxonomy" id="46969"/>
    <lineage>
        <taxon>Eukaryota</taxon>
        <taxon>Viridiplantae</taxon>
        <taxon>Streptophyta</taxon>
        <taxon>Embryophyta</taxon>
        <taxon>Tracheophyta</taxon>
        <taxon>Spermatophyta</taxon>
        <taxon>Magnoliopsida</taxon>
        <taxon>Ranunculales</taxon>
        <taxon>Ranunculaceae</taxon>
        <taxon>Thalictroideae</taxon>
        <taxon>Thalictrum</taxon>
    </lineage>
</organism>